<accession>A0A9Q0ALX3</accession>
<proteinExistence type="predicted"/>
<keyword evidence="1" id="KW-0732">Signal</keyword>
<dbReference type="EMBL" id="JAFIMR010000027">
    <property type="protein sequence ID" value="KAI1862561.1"/>
    <property type="molecule type" value="Genomic_DNA"/>
</dbReference>
<protein>
    <submittedName>
        <fullName evidence="2">Uncharacterized protein</fullName>
    </submittedName>
</protein>
<gene>
    <name evidence="2" type="ORF">JX265_009275</name>
</gene>
<reference evidence="2" key="1">
    <citation type="submission" date="2021-03" db="EMBL/GenBank/DDBJ databases">
        <title>Revisited historic fungal species revealed as producer of novel bioactive compounds through whole genome sequencing and comparative genomics.</title>
        <authorList>
            <person name="Vignolle G.A."/>
            <person name="Hochenegger N."/>
            <person name="Mach R.L."/>
            <person name="Mach-Aigner A.R."/>
            <person name="Javad Rahimi M."/>
            <person name="Salim K.A."/>
            <person name="Chan C.M."/>
            <person name="Lim L.B.L."/>
            <person name="Cai F."/>
            <person name="Druzhinina I.S."/>
            <person name="U'Ren J.M."/>
            <person name="Derntl C."/>
        </authorList>
    </citation>
    <scope>NUCLEOTIDE SEQUENCE</scope>
    <source>
        <strain evidence="2">TUCIM 5799</strain>
    </source>
</reference>
<name>A0A9Q0ALX3_9PEZI</name>
<feature type="chain" id="PRO_5040160210" evidence="1">
    <location>
        <begin position="21"/>
        <end position="142"/>
    </location>
</feature>
<comment type="caution">
    <text evidence="2">The sequence shown here is derived from an EMBL/GenBank/DDBJ whole genome shotgun (WGS) entry which is preliminary data.</text>
</comment>
<keyword evidence="3" id="KW-1185">Reference proteome</keyword>
<dbReference type="Proteomes" id="UP000829685">
    <property type="component" value="Unassembled WGS sequence"/>
</dbReference>
<organism evidence="2 3">
    <name type="scientific">Neoarthrinium moseri</name>
    <dbReference type="NCBI Taxonomy" id="1658444"/>
    <lineage>
        <taxon>Eukaryota</taxon>
        <taxon>Fungi</taxon>
        <taxon>Dikarya</taxon>
        <taxon>Ascomycota</taxon>
        <taxon>Pezizomycotina</taxon>
        <taxon>Sordariomycetes</taxon>
        <taxon>Xylariomycetidae</taxon>
        <taxon>Amphisphaeriales</taxon>
        <taxon>Apiosporaceae</taxon>
        <taxon>Neoarthrinium</taxon>
    </lineage>
</organism>
<sequence>MYYPTFVSAALVAFLATASAAPANKFNTRVGTVATKTSGEKLVQRAATDAQATGGASSNPLDALLGGAGGAGGATGGLDQLLGGLTGGATGGGNAAGGATGGLDQLLGGLTGGATGGNAGGATGGLSQLLGGLAKKQAEKAE</sequence>
<dbReference type="AlphaFoldDB" id="A0A9Q0ALX3"/>
<evidence type="ECO:0000256" key="1">
    <source>
        <dbReference type="SAM" id="SignalP"/>
    </source>
</evidence>
<evidence type="ECO:0000313" key="2">
    <source>
        <dbReference type="EMBL" id="KAI1862561.1"/>
    </source>
</evidence>
<evidence type="ECO:0000313" key="3">
    <source>
        <dbReference type="Proteomes" id="UP000829685"/>
    </source>
</evidence>
<feature type="signal peptide" evidence="1">
    <location>
        <begin position="1"/>
        <end position="20"/>
    </location>
</feature>